<evidence type="ECO:0000256" key="2">
    <source>
        <dbReference type="ARBA" id="ARBA00010752"/>
    </source>
</evidence>
<dbReference type="PANTHER" id="PTHR30478:SF0">
    <property type="entry name" value="BETA SLIDING CLAMP"/>
    <property type="match status" value="1"/>
</dbReference>
<sequence length="387" mass="42297">MKLVCSQSDLNTNLSLVSRAVPSRPTHPVLGNVLLIADEDTQKVSLRGFDLSLGIQTSFPAEVSEGGIITLPAKTLGDIVSKLPEGEITLAQVEETEDEGENTIITLTSTFGSYKLRSMDPEEFPDLPIVEDGESISLPVQALSEGLRSTIFAASTEETKQVLTGVHVTLGNDAIEFAATDGHRLAVVETPNESGSETAQAGDNFEVTIPARTLRELERMLTLRENTDSVMLHVDESQIVFELGNQRITSRKLEGAYPAYRQLIPQQFGNQINVDRRQFQSALERISVLADSKNNVVRCVIDHDNQQLFLSVESQDLGSGRESMSAQITSSNPPEVAFNVKYLMDGLKALSSVEICIHLNAPTQPVIFTPLSGLKMTYLAMPVQLRD</sequence>
<dbReference type="InterPro" id="IPR022635">
    <property type="entry name" value="DNA_polIII_beta_C"/>
</dbReference>
<name>A0ABT3L2G9_9CYAN</name>
<dbReference type="Pfam" id="PF02767">
    <property type="entry name" value="DNA_pol3_beta_2"/>
    <property type="match status" value="1"/>
</dbReference>
<evidence type="ECO:0000313" key="14">
    <source>
        <dbReference type="Proteomes" id="UP001526426"/>
    </source>
</evidence>
<feature type="domain" description="DNA polymerase III beta sliding clamp N-terminal" evidence="10">
    <location>
        <begin position="1"/>
        <end position="128"/>
    </location>
</feature>
<comment type="function">
    <text evidence="9">Confers DNA tethering and processivity to DNA polymerases and other proteins. Acts as a clamp, forming a ring around DNA (a reaction catalyzed by the clamp-loading complex) which diffuses in an ATP-independent manner freely and bidirectionally along dsDNA. Initially characterized for its ability to contact the catalytic subunit of DNA polymerase III (Pol III), a complex, multichain enzyme responsible for most of the replicative synthesis in bacteria; Pol III exhibits 3'-5' exonuclease proofreading activity. The beta chain is required for initiation of replication as well as for processivity of DNA replication.</text>
</comment>
<comment type="subunit">
    <text evidence="9">Forms a ring-shaped head-to-tail homodimer around DNA.</text>
</comment>
<dbReference type="GO" id="GO:0003887">
    <property type="term" value="F:DNA-directed DNA polymerase activity"/>
    <property type="evidence" value="ECO:0007669"/>
    <property type="project" value="UniProtKB-EC"/>
</dbReference>
<evidence type="ECO:0000256" key="9">
    <source>
        <dbReference type="PIRNR" id="PIRNR000804"/>
    </source>
</evidence>
<dbReference type="PIRSF" id="PIRSF000804">
    <property type="entry name" value="DNA_pol_III_b"/>
    <property type="match status" value="1"/>
</dbReference>
<comment type="caution">
    <text evidence="13">The sequence shown here is derived from an EMBL/GenBank/DDBJ whole genome shotgun (WGS) entry which is preliminary data.</text>
</comment>
<evidence type="ECO:0000256" key="7">
    <source>
        <dbReference type="ARBA" id="ARBA00022932"/>
    </source>
</evidence>
<dbReference type="PANTHER" id="PTHR30478">
    <property type="entry name" value="DNA POLYMERASE III SUBUNIT BETA"/>
    <property type="match status" value="1"/>
</dbReference>
<dbReference type="RefSeq" id="WP_265263067.1">
    <property type="nucleotide sequence ID" value="NZ_JAIHOM010000012.1"/>
</dbReference>
<evidence type="ECO:0000256" key="3">
    <source>
        <dbReference type="ARBA" id="ARBA00022490"/>
    </source>
</evidence>
<feature type="domain" description="DNA polymerase III beta sliding clamp C-terminal" evidence="12">
    <location>
        <begin position="261"/>
        <end position="383"/>
    </location>
</feature>
<dbReference type="SUPFAM" id="SSF55979">
    <property type="entry name" value="DNA clamp"/>
    <property type="match status" value="3"/>
</dbReference>
<evidence type="ECO:0000256" key="5">
    <source>
        <dbReference type="ARBA" id="ARBA00022695"/>
    </source>
</evidence>
<dbReference type="EMBL" id="JAIHOM010000012">
    <property type="protein sequence ID" value="MCW6035382.1"/>
    <property type="molecule type" value="Genomic_DNA"/>
</dbReference>
<dbReference type="Gene3D" id="3.10.150.10">
    <property type="entry name" value="DNA Polymerase III, subunit A, domain 2"/>
    <property type="match status" value="1"/>
</dbReference>
<dbReference type="CDD" id="cd00140">
    <property type="entry name" value="beta_clamp"/>
    <property type="match status" value="1"/>
</dbReference>
<dbReference type="Pfam" id="PF02768">
    <property type="entry name" value="DNA_pol3_beta_3"/>
    <property type="match status" value="1"/>
</dbReference>
<protein>
    <recommendedName>
        <fullName evidence="9">Beta sliding clamp</fullName>
    </recommendedName>
</protein>
<evidence type="ECO:0000259" key="10">
    <source>
        <dbReference type="Pfam" id="PF00712"/>
    </source>
</evidence>
<feature type="domain" description="DNA polymerase III beta sliding clamp central" evidence="11">
    <location>
        <begin position="138"/>
        <end position="258"/>
    </location>
</feature>
<keyword evidence="3 9" id="KW-0963">Cytoplasm</keyword>
<evidence type="ECO:0000259" key="12">
    <source>
        <dbReference type="Pfam" id="PF02768"/>
    </source>
</evidence>
<evidence type="ECO:0000256" key="6">
    <source>
        <dbReference type="ARBA" id="ARBA00022705"/>
    </source>
</evidence>
<organism evidence="13 14">
    <name type="scientific">Spirulina subsalsa FACHB-351</name>
    <dbReference type="NCBI Taxonomy" id="234711"/>
    <lineage>
        <taxon>Bacteria</taxon>
        <taxon>Bacillati</taxon>
        <taxon>Cyanobacteriota</taxon>
        <taxon>Cyanophyceae</taxon>
        <taxon>Spirulinales</taxon>
        <taxon>Spirulinaceae</taxon>
        <taxon>Spirulina</taxon>
    </lineage>
</organism>
<keyword evidence="6 9" id="KW-0235">DNA replication</keyword>
<keyword evidence="7 9" id="KW-0239">DNA-directed DNA polymerase</keyword>
<comment type="similarity">
    <text evidence="2 9">Belongs to the beta sliding clamp family.</text>
</comment>
<dbReference type="NCBIfam" id="TIGR00663">
    <property type="entry name" value="dnan"/>
    <property type="match status" value="1"/>
</dbReference>
<reference evidence="13 14" key="1">
    <citation type="submission" date="2021-08" db="EMBL/GenBank/DDBJ databases">
        <title>Draft genome sequence of Spirulina subsalsa with high tolerance to salinity and hype-accumulation of phycocyanin.</title>
        <authorList>
            <person name="Pei H."/>
            <person name="Jiang L."/>
        </authorList>
    </citation>
    <scope>NUCLEOTIDE SEQUENCE [LARGE SCALE GENOMIC DNA]</scope>
    <source>
        <strain evidence="13 14">FACHB-351</strain>
    </source>
</reference>
<evidence type="ECO:0000256" key="8">
    <source>
        <dbReference type="ARBA" id="ARBA00023125"/>
    </source>
</evidence>
<accession>A0ABT3L2G9</accession>
<keyword evidence="5 9" id="KW-0548">Nucleotidyltransferase</keyword>
<dbReference type="InterPro" id="IPR046938">
    <property type="entry name" value="DNA_clamp_sf"/>
</dbReference>
<proteinExistence type="inferred from homology"/>
<dbReference type="InterPro" id="IPR001001">
    <property type="entry name" value="DNA_polIII_beta"/>
</dbReference>
<comment type="subcellular location">
    <subcellularLocation>
        <location evidence="1 9">Cytoplasm</location>
    </subcellularLocation>
</comment>
<keyword evidence="8" id="KW-0238">DNA-binding</keyword>
<keyword evidence="4 9" id="KW-0808">Transferase</keyword>
<evidence type="ECO:0000259" key="11">
    <source>
        <dbReference type="Pfam" id="PF02767"/>
    </source>
</evidence>
<evidence type="ECO:0000256" key="1">
    <source>
        <dbReference type="ARBA" id="ARBA00004496"/>
    </source>
</evidence>
<dbReference type="InterPro" id="IPR022634">
    <property type="entry name" value="DNA_polIII_beta_N"/>
</dbReference>
<dbReference type="Gene3D" id="3.70.10.10">
    <property type="match status" value="1"/>
</dbReference>
<keyword evidence="14" id="KW-1185">Reference proteome</keyword>
<dbReference type="InterPro" id="IPR022637">
    <property type="entry name" value="DNA_polIII_beta_cen"/>
</dbReference>
<evidence type="ECO:0000256" key="4">
    <source>
        <dbReference type="ARBA" id="ARBA00022679"/>
    </source>
</evidence>
<gene>
    <name evidence="13" type="primary">dnaN</name>
    <name evidence="13" type="ORF">K4A83_03710</name>
</gene>
<evidence type="ECO:0000313" key="13">
    <source>
        <dbReference type="EMBL" id="MCW6035382.1"/>
    </source>
</evidence>
<dbReference type="SMART" id="SM00480">
    <property type="entry name" value="POL3Bc"/>
    <property type="match status" value="1"/>
</dbReference>
<dbReference type="Proteomes" id="UP001526426">
    <property type="component" value="Unassembled WGS sequence"/>
</dbReference>
<dbReference type="Pfam" id="PF00712">
    <property type="entry name" value="DNA_pol3_beta"/>
    <property type="match status" value="1"/>
</dbReference>